<dbReference type="CDD" id="cd00075">
    <property type="entry name" value="HATPase"/>
    <property type="match status" value="1"/>
</dbReference>
<dbReference type="EMBL" id="JAMOIM010000008">
    <property type="protein sequence ID" value="MCW6509108.1"/>
    <property type="molecule type" value="Genomic_DNA"/>
</dbReference>
<evidence type="ECO:0000259" key="12">
    <source>
        <dbReference type="PROSITE" id="PS50109"/>
    </source>
</evidence>
<dbReference type="AlphaFoldDB" id="A0AA42CJ13"/>
<evidence type="ECO:0000256" key="5">
    <source>
        <dbReference type="ARBA" id="ARBA00022553"/>
    </source>
</evidence>
<dbReference type="SUPFAM" id="SSF55874">
    <property type="entry name" value="ATPase domain of HSP90 chaperone/DNA topoisomerase II/histidine kinase"/>
    <property type="match status" value="1"/>
</dbReference>
<organism evidence="13 14">
    <name type="scientific">Lichenifustis flavocetrariae</name>
    <dbReference type="NCBI Taxonomy" id="2949735"/>
    <lineage>
        <taxon>Bacteria</taxon>
        <taxon>Pseudomonadati</taxon>
        <taxon>Pseudomonadota</taxon>
        <taxon>Alphaproteobacteria</taxon>
        <taxon>Hyphomicrobiales</taxon>
        <taxon>Lichenihabitantaceae</taxon>
        <taxon>Lichenifustis</taxon>
    </lineage>
</organism>
<dbReference type="SMART" id="SM00388">
    <property type="entry name" value="HisKA"/>
    <property type="match status" value="1"/>
</dbReference>
<reference evidence="13" key="1">
    <citation type="submission" date="2022-05" db="EMBL/GenBank/DDBJ databases">
        <authorList>
            <person name="Pankratov T."/>
        </authorList>
    </citation>
    <scope>NUCLEOTIDE SEQUENCE</scope>
    <source>
        <strain evidence="13">BP6-180914</strain>
    </source>
</reference>
<dbReference type="GO" id="GO:0000155">
    <property type="term" value="F:phosphorelay sensor kinase activity"/>
    <property type="evidence" value="ECO:0007669"/>
    <property type="project" value="InterPro"/>
</dbReference>
<dbReference type="Gene3D" id="1.10.287.130">
    <property type="match status" value="1"/>
</dbReference>
<dbReference type="GO" id="GO:0016036">
    <property type="term" value="P:cellular response to phosphate starvation"/>
    <property type="evidence" value="ECO:0007669"/>
    <property type="project" value="TreeGrafter"/>
</dbReference>
<accession>A0AA42CJ13</accession>
<dbReference type="InterPro" id="IPR003661">
    <property type="entry name" value="HisK_dim/P_dom"/>
</dbReference>
<dbReference type="Pfam" id="PF02518">
    <property type="entry name" value="HATPase_c"/>
    <property type="match status" value="1"/>
</dbReference>
<proteinExistence type="predicted"/>
<keyword evidence="11" id="KW-0472">Membrane</keyword>
<gene>
    <name evidence="13" type="ORF">M8523_13850</name>
</gene>
<evidence type="ECO:0000256" key="3">
    <source>
        <dbReference type="ARBA" id="ARBA00012438"/>
    </source>
</evidence>
<dbReference type="Proteomes" id="UP001165667">
    <property type="component" value="Unassembled WGS sequence"/>
</dbReference>
<dbReference type="GO" id="GO:0005524">
    <property type="term" value="F:ATP binding"/>
    <property type="evidence" value="ECO:0007669"/>
    <property type="project" value="UniProtKB-KW"/>
</dbReference>
<comment type="subcellular location">
    <subcellularLocation>
        <location evidence="2">Cell membrane</location>
    </subcellularLocation>
</comment>
<dbReference type="EC" id="2.7.13.3" evidence="3"/>
<dbReference type="SMART" id="SM00387">
    <property type="entry name" value="HATPase_c"/>
    <property type="match status" value="1"/>
</dbReference>
<dbReference type="InterPro" id="IPR003594">
    <property type="entry name" value="HATPase_dom"/>
</dbReference>
<keyword evidence="10" id="KW-0902">Two-component regulatory system</keyword>
<evidence type="ECO:0000256" key="8">
    <source>
        <dbReference type="ARBA" id="ARBA00022777"/>
    </source>
</evidence>
<name>A0AA42CJ13_9HYPH</name>
<evidence type="ECO:0000256" key="2">
    <source>
        <dbReference type="ARBA" id="ARBA00004236"/>
    </source>
</evidence>
<keyword evidence="14" id="KW-1185">Reference proteome</keyword>
<dbReference type="RefSeq" id="WP_282585472.1">
    <property type="nucleotide sequence ID" value="NZ_JAMOIM010000008.1"/>
</dbReference>
<dbReference type="PANTHER" id="PTHR45453:SF1">
    <property type="entry name" value="PHOSPHATE REGULON SENSOR PROTEIN PHOR"/>
    <property type="match status" value="1"/>
</dbReference>
<evidence type="ECO:0000256" key="6">
    <source>
        <dbReference type="ARBA" id="ARBA00022679"/>
    </source>
</evidence>
<sequence>MTDDIALLAAFVQALPQPVLVLSSDMRIVAANAPASAILSGLRVGGPLALSLRDPTVLDAVRRVDGGGGPETVIWRDRVPVERAFEVAVARLESPGRERAVVLTLHDQTEARRIERMRADFIANASHELRTPLASLLGFVETLQGPAREDPAARARFLSIMADQARRMARLIDDLLSLSRIEQKRHIKPSNPVDLSGLVSHVADTLTPLAKDSGLVLRLDVAPVVVQGDRDELLRVAENIIENAIKYGKPSGPIIDGGRQLGIDISVEAKRDWGVITVRDQGDGIASEHLPRLTERFYRIDAGQSRAKGGTGLGLALVKHIVAHHRGRFEFDSIVGKGSTFSVSIPLLHK</sequence>
<dbReference type="PROSITE" id="PS50109">
    <property type="entry name" value="HIS_KIN"/>
    <property type="match status" value="1"/>
</dbReference>
<evidence type="ECO:0000256" key="1">
    <source>
        <dbReference type="ARBA" id="ARBA00000085"/>
    </source>
</evidence>
<evidence type="ECO:0000256" key="4">
    <source>
        <dbReference type="ARBA" id="ARBA00022475"/>
    </source>
</evidence>
<keyword evidence="7" id="KW-0547">Nucleotide-binding</keyword>
<evidence type="ECO:0000313" key="14">
    <source>
        <dbReference type="Proteomes" id="UP001165667"/>
    </source>
</evidence>
<dbReference type="FunFam" id="1.10.287.130:FF:000008">
    <property type="entry name" value="Two-component sensor histidine kinase"/>
    <property type="match status" value="1"/>
</dbReference>
<dbReference type="InterPro" id="IPR005467">
    <property type="entry name" value="His_kinase_dom"/>
</dbReference>
<dbReference type="Gene3D" id="3.30.565.10">
    <property type="entry name" value="Histidine kinase-like ATPase, C-terminal domain"/>
    <property type="match status" value="1"/>
</dbReference>
<dbReference type="CDD" id="cd00082">
    <property type="entry name" value="HisKA"/>
    <property type="match status" value="1"/>
</dbReference>
<comment type="catalytic activity">
    <reaction evidence="1">
        <text>ATP + protein L-histidine = ADP + protein N-phospho-L-histidine.</text>
        <dbReference type="EC" id="2.7.13.3"/>
    </reaction>
</comment>
<dbReference type="InterPro" id="IPR036890">
    <property type="entry name" value="HATPase_C_sf"/>
</dbReference>
<keyword evidence="4" id="KW-1003">Cell membrane</keyword>
<dbReference type="Pfam" id="PF00512">
    <property type="entry name" value="HisKA"/>
    <property type="match status" value="1"/>
</dbReference>
<protein>
    <recommendedName>
        <fullName evidence="3">histidine kinase</fullName>
        <ecNumber evidence="3">2.7.13.3</ecNumber>
    </recommendedName>
</protein>
<evidence type="ECO:0000313" key="13">
    <source>
        <dbReference type="EMBL" id="MCW6509108.1"/>
    </source>
</evidence>
<keyword evidence="8" id="KW-0418">Kinase</keyword>
<dbReference type="PRINTS" id="PR00344">
    <property type="entry name" value="BCTRLSENSOR"/>
</dbReference>
<dbReference type="InterPro" id="IPR036097">
    <property type="entry name" value="HisK_dim/P_sf"/>
</dbReference>
<keyword evidence="6" id="KW-0808">Transferase</keyword>
<evidence type="ECO:0000256" key="7">
    <source>
        <dbReference type="ARBA" id="ARBA00022741"/>
    </source>
</evidence>
<evidence type="ECO:0000256" key="9">
    <source>
        <dbReference type="ARBA" id="ARBA00022840"/>
    </source>
</evidence>
<keyword evidence="5" id="KW-0597">Phosphoprotein</keyword>
<dbReference type="InterPro" id="IPR050351">
    <property type="entry name" value="BphY/WalK/GraS-like"/>
</dbReference>
<keyword evidence="9 13" id="KW-0067">ATP-binding</keyword>
<dbReference type="FunFam" id="3.30.565.10:FF:000006">
    <property type="entry name" value="Sensor histidine kinase WalK"/>
    <property type="match status" value="1"/>
</dbReference>
<evidence type="ECO:0000256" key="10">
    <source>
        <dbReference type="ARBA" id="ARBA00023012"/>
    </source>
</evidence>
<dbReference type="SUPFAM" id="SSF47384">
    <property type="entry name" value="Homodimeric domain of signal transducing histidine kinase"/>
    <property type="match status" value="1"/>
</dbReference>
<dbReference type="GO" id="GO:0004721">
    <property type="term" value="F:phosphoprotein phosphatase activity"/>
    <property type="evidence" value="ECO:0007669"/>
    <property type="project" value="TreeGrafter"/>
</dbReference>
<feature type="domain" description="Histidine kinase" evidence="12">
    <location>
        <begin position="124"/>
        <end position="349"/>
    </location>
</feature>
<comment type="caution">
    <text evidence="13">The sequence shown here is derived from an EMBL/GenBank/DDBJ whole genome shotgun (WGS) entry which is preliminary data.</text>
</comment>
<dbReference type="GO" id="GO:0005886">
    <property type="term" value="C:plasma membrane"/>
    <property type="evidence" value="ECO:0007669"/>
    <property type="project" value="UniProtKB-SubCell"/>
</dbReference>
<dbReference type="PANTHER" id="PTHR45453">
    <property type="entry name" value="PHOSPHATE REGULON SENSOR PROTEIN PHOR"/>
    <property type="match status" value="1"/>
</dbReference>
<dbReference type="InterPro" id="IPR004358">
    <property type="entry name" value="Sig_transdc_His_kin-like_C"/>
</dbReference>
<evidence type="ECO:0000256" key="11">
    <source>
        <dbReference type="ARBA" id="ARBA00023136"/>
    </source>
</evidence>